<sequence length="48" mass="5466">MKNIRSPVRSLRWILCERSSQMCHCLTCLLTNVPGRSLPPVPEQPTCL</sequence>
<proteinExistence type="predicted"/>
<organism evidence="1 2">
    <name type="scientific">Fusarium oxysporum NRRL 32931</name>
    <dbReference type="NCBI Taxonomy" id="660029"/>
    <lineage>
        <taxon>Eukaryota</taxon>
        <taxon>Fungi</taxon>
        <taxon>Dikarya</taxon>
        <taxon>Ascomycota</taxon>
        <taxon>Pezizomycotina</taxon>
        <taxon>Sordariomycetes</taxon>
        <taxon>Hypocreomycetidae</taxon>
        <taxon>Hypocreales</taxon>
        <taxon>Nectriaceae</taxon>
        <taxon>Fusarium</taxon>
        <taxon>Fusarium oxysporum species complex</taxon>
    </lineage>
</organism>
<evidence type="ECO:0000313" key="2">
    <source>
        <dbReference type="Proteomes" id="UP000030753"/>
    </source>
</evidence>
<accession>W9HGH3</accession>
<dbReference type="AlphaFoldDB" id="W9HGH3"/>
<dbReference type="EMBL" id="JH717885">
    <property type="protein sequence ID" value="EWY79291.1"/>
    <property type="molecule type" value="Genomic_DNA"/>
</dbReference>
<name>W9HGH3_FUSOX</name>
<dbReference type="Proteomes" id="UP000030753">
    <property type="component" value="Unassembled WGS sequence"/>
</dbReference>
<dbReference type="HOGENOM" id="CLU_3159997_0_0_1"/>
<evidence type="ECO:0000313" key="1">
    <source>
        <dbReference type="EMBL" id="EWY79291.1"/>
    </source>
</evidence>
<protein>
    <submittedName>
        <fullName evidence="1">Uncharacterized protein</fullName>
    </submittedName>
</protein>
<gene>
    <name evidence="1" type="ORF">FOYG_17541</name>
</gene>
<reference evidence="1 2" key="1">
    <citation type="submission" date="2011-06" db="EMBL/GenBank/DDBJ databases">
        <title>The Genome Sequence of Fusarium oxysporum FOSC 3-a.</title>
        <authorList>
            <consortium name="The Broad Institute Genome Sequencing Platform"/>
            <person name="Ma L.-J."/>
            <person name="Gale L.R."/>
            <person name="Schwartz D.C."/>
            <person name="Zhou S."/>
            <person name="Corby-Kistler H."/>
            <person name="Young S.K."/>
            <person name="Zeng Q."/>
            <person name="Gargeya S."/>
            <person name="Fitzgerald M."/>
            <person name="Haas B."/>
            <person name="Abouelleil A."/>
            <person name="Alvarado L."/>
            <person name="Arachchi H.M."/>
            <person name="Berlin A."/>
            <person name="Brown A."/>
            <person name="Chapman S.B."/>
            <person name="Chen Z."/>
            <person name="Dunbar C."/>
            <person name="Freedman E."/>
            <person name="Gearin G."/>
            <person name="Gellesch M."/>
            <person name="Goldberg J."/>
            <person name="Griggs A."/>
            <person name="Gujja S."/>
            <person name="Heiman D."/>
            <person name="Howarth C."/>
            <person name="Larson L."/>
            <person name="Lui A."/>
            <person name="MacDonald P.J.P."/>
            <person name="Mehta T."/>
            <person name="Montmayeur A."/>
            <person name="Murphy C."/>
            <person name="Neiman D."/>
            <person name="Pearson M."/>
            <person name="Priest M."/>
            <person name="Roberts A."/>
            <person name="Saif S."/>
            <person name="Shea T."/>
            <person name="Shenoy N."/>
            <person name="Sisk P."/>
            <person name="Stolte C."/>
            <person name="Sykes S."/>
            <person name="Wortman J."/>
            <person name="Nusbaum C."/>
            <person name="Birren B."/>
        </authorList>
    </citation>
    <scope>NUCLEOTIDE SEQUENCE [LARGE SCALE GENOMIC DNA]</scope>
    <source>
        <strain evidence="2">FOSC 3-a</strain>
    </source>
</reference>